<dbReference type="InterPro" id="IPR038593">
    <property type="entry name" value="RNA_pol_Rpb1_7_sf"/>
</dbReference>
<dbReference type="Gene3D" id="3.30.1360.140">
    <property type="match status" value="1"/>
</dbReference>
<dbReference type="GO" id="GO:0003968">
    <property type="term" value="F:RNA-directed RNA polymerase activity"/>
    <property type="evidence" value="ECO:0007669"/>
    <property type="project" value="UniProtKB-EC"/>
</dbReference>
<evidence type="ECO:0000256" key="28">
    <source>
        <dbReference type="RuleBase" id="RU004279"/>
    </source>
</evidence>
<dbReference type="PRINTS" id="PR01217">
    <property type="entry name" value="PRICHEXTENSN"/>
</dbReference>
<evidence type="ECO:0000256" key="11">
    <source>
        <dbReference type="ARBA" id="ARBA00022553"/>
    </source>
</evidence>
<keyword evidence="15" id="KW-0677">Repeat</keyword>
<dbReference type="FunFam" id="4.10.860.120:FF:000005">
    <property type="entry name" value="DNA-directed RNA polymerase subunit"/>
    <property type="match status" value="1"/>
</dbReference>
<feature type="compositionally biased region" description="Low complexity" evidence="29">
    <location>
        <begin position="1550"/>
        <end position="1622"/>
    </location>
</feature>
<comment type="catalytic activity">
    <reaction evidence="24">
        <text>RNA(n) + a ribonucleoside 5'-triphosphate = RNA(n+1) + diphosphate</text>
        <dbReference type="Rhea" id="RHEA:21248"/>
        <dbReference type="Rhea" id="RHEA-COMP:14527"/>
        <dbReference type="Rhea" id="RHEA-COMP:17342"/>
        <dbReference type="ChEBI" id="CHEBI:33019"/>
        <dbReference type="ChEBI" id="CHEBI:61557"/>
        <dbReference type="ChEBI" id="CHEBI:140395"/>
        <dbReference type="EC" id="2.7.7.48"/>
    </reaction>
    <physiologicalReaction direction="left-to-right" evidence="24">
        <dbReference type="Rhea" id="RHEA:21249"/>
    </physiologicalReaction>
</comment>
<keyword evidence="17" id="KW-0862">Zinc</keyword>
<dbReference type="Pfam" id="PF05000">
    <property type="entry name" value="RNA_pol_Rpb1_4"/>
    <property type="match status" value="1"/>
</dbReference>
<evidence type="ECO:0000256" key="19">
    <source>
        <dbReference type="ARBA" id="ARBA00022843"/>
    </source>
</evidence>
<keyword evidence="9" id="KW-0963">Cytoplasm</keyword>
<dbReference type="Gene3D" id="1.10.150.390">
    <property type="match status" value="1"/>
</dbReference>
<dbReference type="SMART" id="SM00663">
    <property type="entry name" value="RPOLA_N"/>
    <property type="match status" value="1"/>
</dbReference>
<evidence type="ECO:0000256" key="3">
    <source>
        <dbReference type="ARBA" id="ARBA00004286"/>
    </source>
</evidence>
<reference evidence="31" key="2">
    <citation type="submission" date="2025-09" db="UniProtKB">
        <authorList>
            <consortium name="Ensembl"/>
        </authorList>
    </citation>
    <scope>IDENTIFICATION</scope>
</reference>
<evidence type="ECO:0000256" key="14">
    <source>
        <dbReference type="ARBA" id="ARBA00022723"/>
    </source>
</evidence>
<feature type="compositionally biased region" description="Low complexity" evidence="29">
    <location>
        <begin position="1486"/>
        <end position="1510"/>
    </location>
</feature>
<dbReference type="Gene3D" id="3.30.1490.180">
    <property type="entry name" value="RNA polymerase ii"/>
    <property type="match status" value="1"/>
</dbReference>
<sequence length="1897" mass="210899">MHGPPSGDSACPLRLIKRVQFGIISPDELKRMSVTEGGIKYPETTEGGRPKLGGLMDPRQGVIERSGRCQTCAGNMTECPGHFGHIELAKPVFHVGFVNKIMKVLRCVCYSCSKLLVDTNNPKIKDILQKSKGQPRKRLTHVYDLCKGKNICEGGEEMDNKFGVEHDSEDITKEKGHGGCGRYQPRIRRSGLELYAEWKHVNEDSQEKKILLSPERVYEIFKRISDEEDVILGLDPKFSRPEWMIVTVLPVPPLAVRPAVVMQGSARNQDDLTHKLADIVKINNQLRRNEQSGAAAHVIAEDVKLLQFHVATMVDNELPGLPRAMQKSGRPLKSLKQRLKGKEGRVRGNLMGKRVDFSARTVITPDPNLQIDQVGVPRSIAANMTFPEIVTPFNIDRLQELVRRGNSQYPGAKYIIRDNGDRIDLRFHPKPSDLHLQIGYKVERHMCDGDIIIFNRQPTLHKMSMMGHRVRILPWSTFRMNLSVTTPYNADFDGDEMNLHLPQSLETRAEIQELAMVPRMIVTPQSNRPVMGIVQDTLTAVRKFTKRDVFLERGDVMNLLMFLSTWDGKVPQPAILKPRPLWTGKQIFSLIIPGHINAIRTHSTHPDEEDSGPYKHISPGDTKVIVENGELIMGILCKKSLGTSAGSLVHICFLEMGHDVTRLFYSNIQTVVNNWLLIEGASIGIGDSIADAKTYLDIQNTIKKAKQDVIEVIEKAHNNELEPTPGNTLRQTFENQVNRILNDARDKTGSSAQKSLSEYNNFKSMVVAGSKGSKINISQVIAVVGQQNVEGKRIPFGFKHRTLPHFIKDDYGPESRGFVENSYLAGLTPTEFFFHAMGGREGLIDTAVKTAETGYIQRRLIKSMESVMVKYDATVRNSINQVFQNMATLKPSNKAFEKKFRFDCTNERALRRTLQEDVVKDVMTNAQVQSALEREYEKMKEDREILRAIFPTGDSKVVLPCNLARMIWNAQKIFRINPRTPTDLNPLRVVQGVQELSKKLVIVNGEDHLSRQAQQNATLLFNIHLRSTLSSRRMTDEFRLSTEAYDWLLGEIESKFNQSIAHPGEMVGALAAQSLGEPATQMTLNTFHYAGVSAKNVTLGVPRLKELINISKRPKTPSLTVFLLGQAARDAERAKDILCRLEHTTLRKVTANTAIYYDPNPQSTVVTEDQEWVNVYYEMPDFDVTRISPWLLRIELDRKHMTDRKLTMEQIAEKINAGFGDDLNCIFNDDNAEKLVLRIRIMNSDENKFHEDEEVVDKMDDDVFLRCIESNMLTDMTLQGIEQISKVYMHLPQTDNKKKIIITEEGEFKALQEWILETDGVGLMRVLSEKDVDPVRTTSNDIVEIFTVLGIEAVRKALERELNHVISFDGSYVNYRHLSLLCDTMTCRGHLMAITRHGINRQDTGPLMKCSFEETVDVLMEASSHGESDPMKGVSENIMLGQLAPCGTGCFDLLLDAEKCKYGMEIPTNIPGISVAGRSGMTPGAAGFSPSAASDASGFSPGYSPAWSPTPGSPGSPGPASPYIPSPGGAMSPNYSPTSPAYEPRSPGGYTPQSPGYSPTSPSYSPTSPSYSPTSPNYSPTSPSYSPTSPSYSPTSPSYSPTSPSYSPTSPSYSPTSPSYSPHLPPTPLPPPLLPYLTLLLTYLPLLFTHFTLLLTYLPLLFPYLPSYSPTSPSYSPSSPNYTPTSPSYSPTSPSYSPTSPSYSPTSPNYTPTSPNYSPPPPLILPPLRPTLPLAHASPPVAHLHPQLSLLQPQLSFLLTHLPQIHTYVPLLLPQLSRVHPHLPKYSPTSPKYSPTSPKYSPTSPTYSPTTPKYSPTSPTYSPTSPTYTPTSPKYSPTSPTYSPTSPKYSPTSPTYSPTSPKGSTYSPLSPGYSNPSPSFTLTSPAISPDDSDEENN</sequence>
<evidence type="ECO:0000256" key="9">
    <source>
        <dbReference type="ARBA" id="ARBA00022490"/>
    </source>
</evidence>
<dbReference type="Gene3D" id="1.10.132.30">
    <property type="match status" value="1"/>
</dbReference>
<dbReference type="FunFam" id="4.10.860.120:FF:000002">
    <property type="entry name" value="DNA-directed RNA polymerase subunit"/>
    <property type="match status" value="1"/>
</dbReference>
<dbReference type="FunFam" id="1.10.274.100:FF:000001">
    <property type="entry name" value="DNA-directed RNA polymerase subunit"/>
    <property type="match status" value="1"/>
</dbReference>
<keyword evidence="6" id="KW-0158">Chromosome</keyword>
<dbReference type="InterPro" id="IPR038120">
    <property type="entry name" value="Rpb1_funnel_sf"/>
</dbReference>
<dbReference type="PANTHER" id="PTHR19376:SF37">
    <property type="entry name" value="DNA-DIRECTED RNA POLYMERASE II SUBUNIT RPB1"/>
    <property type="match status" value="1"/>
</dbReference>
<evidence type="ECO:0000256" key="1">
    <source>
        <dbReference type="ARBA" id="ARBA00001946"/>
    </source>
</evidence>
<feature type="compositionally biased region" description="Pro residues" evidence="29">
    <location>
        <begin position="1511"/>
        <end position="1525"/>
    </location>
</feature>
<feature type="region of interest" description="Disordered" evidence="29">
    <location>
        <begin position="1486"/>
        <end position="1624"/>
    </location>
</feature>
<dbReference type="GO" id="GO:0003899">
    <property type="term" value="F:DNA-directed RNA polymerase activity"/>
    <property type="evidence" value="ECO:0007669"/>
    <property type="project" value="UniProtKB-EC"/>
</dbReference>
<dbReference type="PROSITE" id="PS00115">
    <property type="entry name" value="RNA_POL_II_REPEAT"/>
    <property type="match status" value="12"/>
</dbReference>
<evidence type="ECO:0000256" key="20">
    <source>
        <dbReference type="ARBA" id="ARBA00022990"/>
    </source>
</evidence>
<dbReference type="InterPro" id="IPR007075">
    <property type="entry name" value="RNA_pol_Rpb1_6"/>
</dbReference>
<protein>
    <recommendedName>
        <fullName evidence="28">DNA-directed RNA polymerase subunit</fullName>
        <ecNumber evidence="28">2.7.7.6</ecNumber>
    </recommendedName>
</protein>
<keyword evidence="20" id="KW-0007">Acetylation</keyword>
<dbReference type="InterPro" id="IPR007083">
    <property type="entry name" value="RNA_pol_Rpb1_4"/>
</dbReference>
<keyword evidence="23" id="KW-0539">Nucleus</keyword>
<keyword evidence="10" id="KW-1017">Isopeptide bond</keyword>
<dbReference type="Pfam" id="PF00623">
    <property type="entry name" value="RNA_pol_Rpb1_2"/>
    <property type="match status" value="1"/>
</dbReference>
<feature type="compositionally biased region" description="Low complexity" evidence="29">
    <location>
        <begin position="1673"/>
        <end position="1716"/>
    </location>
</feature>
<feature type="compositionally biased region" description="Low complexity" evidence="29">
    <location>
        <begin position="1784"/>
        <end position="1868"/>
    </location>
</feature>
<dbReference type="Gene3D" id="6.10.250.2940">
    <property type="match status" value="1"/>
</dbReference>
<evidence type="ECO:0000256" key="27">
    <source>
        <dbReference type="ARBA" id="ARBA00058652"/>
    </source>
</evidence>
<proteinExistence type="inferred from homology"/>
<dbReference type="InterPro" id="IPR007081">
    <property type="entry name" value="RNA_pol_Rpb1_5"/>
</dbReference>
<dbReference type="InterPro" id="IPR007066">
    <property type="entry name" value="RNA_pol_Rpb1_3"/>
</dbReference>
<dbReference type="InterPro" id="IPR007080">
    <property type="entry name" value="RNA_pol_Rpb1_1"/>
</dbReference>
<evidence type="ECO:0000256" key="26">
    <source>
        <dbReference type="ARBA" id="ARBA00052255"/>
    </source>
</evidence>
<dbReference type="FunFam" id="1.10.150.390:FF:000001">
    <property type="entry name" value="DNA-directed RNA polymerase subunit"/>
    <property type="match status" value="1"/>
</dbReference>
<dbReference type="GO" id="GO:0005737">
    <property type="term" value="C:cytoplasm"/>
    <property type="evidence" value="ECO:0007669"/>
    <property type="project" value="UniProtKB-SubCell"/>
</dbReference>
<accession>A0A8C8CVQ4</accession>
<comment type="similarity">
    <text evidence="5 28">Belongs to the RNA polymerase beta' chain family.</text>
</comment>
<evidence type="ECO:0000256" key="16">
    <source>
        <dbReference type="ARBA" id="ARBA00022801"/>
    </source>
</evidence>
<dbReference type="GeneTree" id="ENSGT00930000151033"/>
<keyword evidence="18" id="KW-0460">Magnesium</keyword>
<dbReference type="EC" id="2.7.7.6" evidence="28"/>
<dbReference type="GO" id="GO:0005665">
    <property type="term" value="C:RNA polymerase II, core complex"/>
    <property type="evidence" value="ECO:0007669"/>
    <property type="project" value="TreeGrafter"/>
</dbReference>
<keyword evidence="21" id="KW-0238">DNA-binding</keyword>
<dbReference type="InterPro" id="IPR045867">
    <property type="entry name" value="DNA-dir_RpoC_beta_prime"/>
</dbReference>
<keyword evidence="13 28" id="KW-0548">Nucleotidyltransferase</keyword>
<keyword evidence="7 28" id="KW-0240">DNA-directed RNA polymerase</keyword>
<keyword evidence="14" id="KW-0479">Metal-binding</keyword>
<dbReference type="GO" id="GO:0006366">
    <property type="term" value="P:transcription by RNA polymerase II"/>
    <property type="evidence" value="ECO:0007669"/>
    <property type="project" value="InterPro"/>
</dbReference>
<evidence type="ECO:0000256" key="6">
    <source>
        <dbReference type="ARBA" id="ARBA00022454"/>
    </source>
</evidence>
<evidence type="ECO:0000256" key="29">
    <source>
        <dbReference type="SAM" id="MobiDB-lite"/>
    </source>
</evidence>
<dbReference type="Gene3D" id="1.10.274.100">
    <property type="entry name" value="RNA polymerase Rpb1, domain 3"/>
    <property type="match status" value="1"/>
</dbReference>
<feature type="domain" description="RNA polymerase N-terminal" evidence="30">
    <location>
        <begin position="242"/>
        <end position="545"/>
    </location>
</feature>
<dbReference type="Pfam" id="PF04998">
    <property type="entry name" value="RNA_pol_Rpb1_5"/>
    <property type="match status" value="1"/>
</dbReference>
<dbReference type="InterPro" id="IPR044893">
    <property type="entry name" value="RNA_pol_Rpb1_clamp_domain"/>
</dbReference>
<keyword evidence="32" id="KW-1185">Reference proteome</keyword>
<dbReference type="Proteomes" id="UP000694402">
    <property type="component" value="Unassembled WGS sequence"/>
</dbReference>
<feature type="region of interest" description="Disordered" evidence="29">
    <location>
        <begin position="1673"/>
        <end position="1723"/>
    </location>
</feature>
<evidence type="ECO:0000256" key="22">
    <source>
        <dbReference type="ARBA" id="ARBA00023163"/>
    </source>
</evidence>
<comment type="function">
    <text evidence="27">RNA-dependent RNA polymerase that catalyzes the extension of a non-coding RNA (ncRNA) at the 3'-end using the four ribonucleoside triphosphates as substrates. An internal ncRNA sequence near the 3'-end serves as a template in a single-round Pol II-mediated RNA polymerization reaction. May decrease the stability of ncRNAs that repress Pol II-mediated gene transcription.</text>
</comment>
<dbReference type="InterPro" id="IPR006592">
    <property type="entry name" value="RNA_pol_N"/>
</dbReference>
<dbReference type="CDD" id="cd02584">
    <property type="entry name" value="RNAP_II_Rpb1_C"/>
    <property type="match status" value="1"/>
</dbReference>
<dbReference type="GO" id="GO:0005694">
    <property type="term" value="C:chromosome"/>
    <property type="evidence" value="ECO:0007669"/>
    <property type="project" value="UniProtKB-SubCell"/>
</dbReference>
<evidence type="ECO:0000256" key="8">
    <source>
        <dbReference type="ARBA" id="ARBA00022481"/>
    </source>
</evidence>
<keyword evidence="16" id="KW-0378">Hydrolase</keyword>
<evidence type="ECO:0000256" key="17">
    <source>
        <dbReference type="ARBA" id="ARBA00022833"/>
    </source>
</evidence>
<comment type="subcellular location">
    <subcellularLocation>
        <location evidence="3">Chromosome</location>
    </subcellularLocation>
    <subcellularLocation>
        <location evidence="4">Cytoplasm</location>
    </subcellularLocation>
    <subcellularLocation>
        <location evidence="2">Nucleus</location>
    </subcellularLocation>
</comment>
<evidence type="ECO:0000256" key="2">
    <source>
        <dbReference type="ARBA" id="ARBA00004123"/>
    </source>
</evidence>
<evidence type="ECO:0000256" key="5">
    <source>
        <dbReference type="ARBA" id="ARBA00006460"/>
    </source>
</evidence>
<comment type="function">
    <text evidence="28">DNA-dependent RNA polymerase catalyzes the transcription of DNA into RNA using the four ribonucleoside triphosphates as substrates.</text>
</comment>
<organism evidence="31 32">
    <name type="scientific">Oncorhynchus tshawytscha</name>
    <name type="common">Chinook salmon</name>
    <name type="synonym">Salmo tshawytscha</name>
    <dbReference type="NCBI Taxonomy" id="74940"/>
    <lineage>
        <taxon>Eukaryota</taxon>
        <taxon>Metazoa</taxon>
        <taxon>Chordata</taxon>
        <taxon>Craniata</taxon>
        <taxon>Vertebrata</taxon>
        <taxon>Euteleostomi</taxon>
        <taxon>Actinopterygii</taxon>
        <taxon>Neopterygii</taxon>
        <taxon>Teleostei</taxon>
        <taxon>Protacanthopterygii</taxon>
        <taxon>Salmoniformes</taxon>
        <taxon>Salmonidae</taxon>
        <taxon>Salmoninae</taxon>
        <taxon>Oncorhynchus</taxon>
    </lineage>
</organism>
<evidence type="ECO:0000256" key="4">
    <source>
        <dbReference type="ARBA" id="ARBA00004496"/>
    </source>
</evidence>
<evidence type="ECO:0000256" key="12">
    <source>
        <dbReference type="ARBA" id="ARBA00022679"/>
    </source>
</evidence>
<evidence type="ECO:0000313" key="32">
    <source>
        <dbReference type="Proteomes" id="UP000694402"/>
    </source>
</evidence>
<dbReference type="PANTHER" id="PTHR19376">
    <property type="entry name" value="DNA-DIRECTED RNA POLYMERASE"/>
    <property type="match status" value="1"/>
</dbReference>
<evidence type="ECO:0000313" key="31">
    <source>
        <dbReference type="Ensembl" id="ENSOTSP00005013844.2"/>
    </source>
</evidence>
<keyword evidence="22 28" id="KW-0804">Transcription</keyword>
<keyword evidence="12 28" id="KW-0808">Transferase</keyword>
<dbReference type="InterPro" id="IPR000722">
    <property type="entry name" value="RNA_pol_asu"/>
</dbReference>
<dbReference type="InterPro" id="IPR042102">
    <property type="entry name" value="RNA_pol_Rpb1_3_sf"/>
</dbReference>
<dbReference type="InterPro" id="IPR000684">
    <property type="entry name" value="RNA_pol_II_repeat_euk"/>
</dbReference>
<dbReference type="Ensembl" id="ENSOTST00005015108.2">
    <property type="protein sequence ID" value="ENSOTSP00005013844.2"/>
    <property type="gene ID" value="ENSOTSG00005013933.2"/>
</dbReference>
<evidence type="ECO:0000259" key="30">
    <source>
        <dbReference type="SMART" id="SM00663"/>
    </source>
</evidence>
<comment type="catalytic activity">
    <reaction evidence="25">
        <text>a 3'-end ribonucleotidyl-ribonucleotide-RNA + H2O = a 3'-end ribonucleotide-RNA + a ribonucleoside 5'-phosphate + H(+)</text>
        <dbReference type="Rhea" id="RHEA:77763"/>
        <dbReference type="Rhea" id="RHEA-COMP:17428"/>
        <dbReference type="Rhea" id="RHEA-COMP:18982"/>
        <dbReference type="ChEBI" id="CHEBI:15377"/>
        <dbReference type="ChEBI" id="CHEBI:15378"/>
        <dbReference type="ChEBI" id="CHEBI:58043"/>
        <dbReference type="ChEBI" id="CHEBI:74896"/>
        <dbReference type="ChEBI" id="CHEBI:197502"/>
    </reaction>
    <physiologicalReaction direction="left-to-right" evidence="25">
        <dbReference type="Rhea" id="RHEA:77764"/>
    </physiologicalReaction>
</comment>
<evidence type="ECO:0000256" key="13">
    <source>
        <dbReference type="ARBA" id="ARBA00022695"/>
    </source>
</evidence>
<evidence type="ECO:0000256" key="21">
    <source>
        <dbReference type="ARBA" id="ARBA00023125"/>
    </source>
</evidence>
<dbReference type="SUPFAM" id="SSF64484">
    <property type="entry name" value="beta and beta-prime subunits of DNA dependent RNA-polymerase"/>
    <property type="match status" value="1"/>
</dbReference>
<dbReference type="FunFam" id="3.30.1490.180:FF:000001">
    <property type="entry name" value="DNA-directed RNA polymerase subunit"/>
    <property type="match status" value="1"/>
</dbReference>
<dbReference type="FunFam" id="3.30.1360.140:FF:000001">
    <property type="entry name" value="DNA-directed RNA polymerase subunit"/>
    <property type="match status" value="1"/>
</dbReference>
<dbReference type="GO" id="GO:0016787">
    <property type="term" value="F:hydrolase activity"/>
    <property type="evidence" value="ECO:0007669"/>
    <property type="project" value="UniProtKB-KW"/>
</dbReference>
<reference evidence="31" key="1">
    <citation type="submission" date="2025-08" db="UniProtKB">
        <authorList>
            <consortium name="Ensembl"/>
        </authorList>
    </citation>
    <scope>IDENTIFICATION</scope>
</reference>
<keyword evidence="8" id="KW-0488">Methylation</keyword>
<gene>
    <name evidence="31" type="primary">POLR2A</name>
</gene>
<dbReference type="GO" id="GO:0003677">
    <property type="term" value="F:DNA binding"/>
    <property type="evidence" value="ECO:0007669"/>
    <property type="project" value="UniProtKB-KW"/>
</dbReference>
<dbReference type="FunFam" id="1.10.132.30:FF:000001">
    <property type="entry name" value="DNA-directed RNA polymerase subunit"/>
    <property type="match status" value="1"/>
</dbReference>
<dbReference type="Pfam" id="PF05001">
    <property type="entry name" value="RNA_pol_Rpb1_R"/>
    <property type="match status" value="11"/>
</dbReference>
<evidence type="ECO:0000256" key="23">
    <source>
        <dbReference type="ARBA" id="ARBA00023242"/>
    </source>
</evidence>
<evidence type="ECO:0000256" key="25">
    <source>
        <dbReference type="ARBA" id="ARBA00051968"/>
    </source>
</evidence>
<evidence type="ECO:0000256" key="10">
    <source>
        <dbReference type="ARBA" id="ARBA00022499"/>
    </source>
</evidence>
<evidence type="ECO:0000256" key="15">
    <source>
        <dbReference type="ARBA" id="ARBA00022737"/>
    </source>
</evidence>
<dbReference type="InterPro" id="IPR007073">
    <property type="entry name" value="RNA_pol_Rpb1_7"/>
</dbReference>
<feature type="compositionally biased region" description="Polar residues" evidence="29">
    <location>
        <begin position="1872"/>
        <end position="1886"/>
    </location>
</feature>
<evidence type="ECO:0000256" key="18">
    <source>
        <dbReference type="ARBA" id="ARBA00022842"/>
    </source>
</evidence>
<dbReference type="Gene3D" id="2.40.40.20">
    <property type="match status" value="1"/>
</dbReference>
<comment type="cofactor">
    <cofactor evidence="1">
        <name>Mg(2+)</name>
        <dbReference type="ChEBI" id="CHEBI:18420"/>
    </cofactor>
</comment>
<name>A0A8C8CVQ4_ONCTS</name>
<dbReference type="FunFam" id="2.40.40.20:FF:000019">
    <property type="entry name" value="DNA-directed RNA polymerase II subunit RPB1"/>
    <property type="match status" value="1"/>
</dbReference>
<feature type="region of interest" description="Disordered" evidence="29">
    <location>
        <begin position="1784"/>
        <end position="1897"/>
    </location>
</feature>
<dbReference type="Pfam" id="PF04990">
    <property type="entry name" value="RNA_pol_Rpb1_7"/>
    <property type="match status" value="1"/>
</dbReference>
<dbReference type="NCBIfam" id="NF006336">
    <property type="entry name" value="PRK08566.1"/>
    <property type="match status" value="1"/>
</dbReference>
<comment type="catalytic activity">
    <reaction evidence="26">
        <text>RNA(n) + a ribonucleoside 5'-triphosphate = RNA(n+1) + diphosphate</text>
        <dbReference type="Rhea" id="RHEA:21248"/>
        <dbReference type="Rhea" id="RHEA-COMP:14527"/>
        <dbReference type="Rhea" id="RHEA-COMP:17342"/>
        <dbReference type="ChEBI" id="CHEBI:33019"/>
        <dbReference type="ChEBI" id="CHEBI:61557"/>
        <dbReference type="ChEBI" id="CHEBI:140395"/>
        <dbReference type="EC" id="2.7.7.6"/>
    </reaction>
    <physiologicalReaction direction="left-to-right" evidence="26">
        <dbReference type="Rhea" id="RHEA:21249"/>
    </physiologicalReaction>
    <physiologicalReaction direction="right-to-left" evidence="26">
        <dbReference type="Rhea" id="RHEA:21250"/>
    </physiologicalReaction>
</comment>
<dbReference type="Pfam" id="PF04983">
    <property type="entry name" value="RNA_pol_Rpb1_3"/>
    <property type="match status" value="1"/>
</dbReference>
<evidence type="ECO:0000256" key="24">
    <source>
        <dbReference type="ARBA" id="ARBA00051466"/>
    </source>
</evidence>
<keyword evidence="11" id="KW-0597">Phosphoprotein</keyword>
<dbReference type="Gene3D" id="4.10.860.120">
    <property type="entry name" value="RNA polymerase II, clamp domain"/>
    <property type="match status" value="2"/>
</dbReference>
<evidence type="ECO:0000256" key="7">
    <source>
        <dbReference type="ARBA" id="ARBA00022478"/>
    </source>
</evidence>
<keyword evidence="19" id="KW-0832">Ubl conjugation</keyword>
<dbReference type="GO" id="GO:0046872">
    <property type="term" value="F:metal ion binding"/>
    <property type="evidence" value="ECO:0007669"/>
    <property type="project" value="UniProtKB-KW"/>
</dbReference>
<dbReference type="CDD" id="cd02733">
    <property type="entry name" value="RNAP_II_RPB1_N"/>
    <property type="match status" value="1"/>
</dbReference>
<dbReference type="Pfam" id="PF04997">
    <property type="entry name" value="RNA_pol_Rpb1_1"/>
    <property type="match status" value="1"/>
</dbReference>
<dbReference type="Pfam" id="PF04992">
    <property type="entry name" value="RNA_pol_Rpb1_6"/>
    <property type="match status" value="1"/>
</dbReference>